<sequence length="311" mass="35620">MKNICNIIQGFCSSRVSERISRFYEILEKRNLIPPNTYIEKDNLDINNNNLLFVSYNENTKRNLQSLMEKINLKRSNIIIISNNDENYFDFAIEHNICNIIHIERLNERLLLGILKRFFGKKLGLKAFFEKKTNIFSKQYSLSGSVSMYSLVENEFTDFIDAIPSIAKNTFKINCHELVTNALAYGVLGITPLTRDKKIYDLGNKVTIPQGKEVLVRLAMNSEIYGISVKDFGGSLTINRVLERIRRQSVVAGETIPQGIEDYTGRGLAILSHHGLLTFSIKPKEFTEVSFMSRLETIFEKRPIAILATKH</sequence>
<evidence type="ECO:0000313" key="1">
    <source>
        <dbReference type="EMBL" id="AGS52410.1"/>
    </source>
</evidence>
<reference evidence="1" key="1">
    <citation type="submission" date="2012-03" db="EMBL/GenBank/DDBJ databases">
        <title>Functional metagenomics reveals considerable lignocellulase gene clusters in the gut microbiome of a wood-feeding higher termite.</title>
        <authorList>
            <person name="Liu N."/>
        </authorList>
    </citation>
    <scope>NUCLEOTIDE SEQUENCE</scope>
</reference>
<organism evidence="1">
    <name type="scientific">uncultured bacterium contig00085</name>
    <dbReference type="NCBI Taxonomy" id="1181558"/>
    <lineage>
        <taxon>Bacteria</taxon>
        <taxon>environmental samples</taxon>
    </lineage>
</organism>
<dbReference type="EMBL" id="JQ844192">
    <property type="protein sequence ID" value="AGS52410.1"/>
    <property type="molecule type" value="Genomic_DNA"/>
</dbReference>
<dbReference type="AlphaFoldDB" id="A0A806KHX7"/>
<name>A0A806KHX7_9BACT</name>
<proteinExistence type="predicted"/>
<protein>
    <submittedName>
        <fullName evidence="1">Uncharacterized protein</fullName>
    </submittedName>
</protein>
<accession>A0A806KHX7</accession>